<keyword evidence="2" id="KW-0285">Flavoprotein</keyword>
<reference evidence="8 9" key="1">
    <citation type="journal article" date="2017" name="Biotechnol. Biofuels">
        <title>Differential beta-glucosidase expression as a function of carbon source availability in Talaromyces amestolkiae: a genomic and proteomic approach.</title>
        <authorList>
            <person name="de Eugenio L.I."/>
            <person name="Mendez-Liter J.A."/>
            <person name="Nieto-Dominguez M."/>
            <person name="Alonso L."/>
            <person name="Gil-Munoz J."/>
            <person name="Barriuso J."/>
            <person name="Prieto A."/>
            <person name="Martinez M.J."/>
        </authorList>
    </citation>
    <scope>NUCLEOTIDE SEQUENCE [LARGE SCALE GENOMIC DNA]</scope>
    <source>
        <strain evidence="8 9">CIB</strain>
    </source>
</reference>
<evidence type="ECO:0000313" key="9">
    <source>
        <dbReference type="Proteomes" id="UP000249363"/>
    </source>
</evidence>
<keyword evidence="3" id="KW-0274">FAD</keyword>
<dbReference type="EMBL" id="MIKG01000013">
    <property type="protein sequence ID" value="RAO70692.1"/>
    <property type="molecule type" value="Genomic_DNA"/>
</dbReference>
<accession>A0A364L4H3</accession>
<comment type="similarity">
    <text evidence="1">Belongs to the PheA/TfdB FAD monooxygenase family.</text>
</comment>
<dbReference type="AlphaFoldDB" id="A0A364L4H3"/>
<evidence type="ECO:0000256" key="2">
    <source>
        <dbReference type="ARBA" id="ARBA00022630"/>
    </source>
</evidence>
<organism evidence="8 9">
    <name type="scientific">Talaromyces amestolkiae</name>
    <dbReference type="NCBI Taxonomy" id="1196081"/>
    <lineage>
        <taxon>Eukaryota</taxon>
        <taxon>Fungi</taxon>
        <taxon>Dikarya</taxon>
        <taxon>Ascomycota</taxon>
        <taxon>Pezizomycotina</taxon>
        <taxon>Eurotiomycetes</taxon>
        <taxon>Eurotiomycetidae</taxon>
        <taxon>Eurotiales</taxon>
        <taxon>Trichocomaceae</taxon>
        <taxon>Talaromyces</taxon>
        <taxon>Talaromyces sect. Talaromyces</taxon>
    </lineage>
</organism>
<dbReference type="OrthoDB" id="1716816at2759"/>
<protein>
    <recommendedName>
        <fullName evidence="10">FAD-binding domain-containing protein</fullName>
    </recommendedName>
</protein>
<keyword evidence="5" id="KW-0560">Oxidoreductase</keyword>
<dbReference type="InterPro" id="IPR018247">
    <property type="entry name" value="EF_Hand_1_Ca_BS"/>
</dbReference>
<dbReference type="STRING" id="1196081.A0A364L4H3"/>
<dbReference type="InterPro" id="IPR012941">
    <property type="entry name" value="Phe_hydrox_C_dim_dom"/>
</dbReference>
<dbReference type="Pfam" id="PF07976">
    <property type="entry name" value="Phe_hydrox_dim"/>
    <property type="match status" value="1"/>
</dbReference>
<dbReference type="PANTHER" id="PTHR43004">
    <property type="entry name" value="TRK SYSTEM POTASSIUM UPTAKE PROTEIN"/>
    <property type="match status" value="1"/>
</dbReference>
<comment type="caution">
    <text evidence="8">The sequence shown here is derived from an EMBL/GenBank/DDBJ whole genome shotgun (WGS) entry which is preliminary data.</text>
</comment>
<dbReference type="Pfam" id="PF01494">
    <property type="entry name" value="FAD_binding_3"/>
    <property type="match status" value="1"/>
</dbReference>
<dbReference type="Gene3D" id="3.30.9.10">
    <property type="entry name" value="D-Amino Acid Oxidase, subunit A, domain 2"/>
    <property type="match status" value="1"/>
</dbReference>
<dbReference type="SUPFAM" id="SSF54373">
    <property type="entry name" value="FAD-linked reductases, C-terminal domain"/>
    <property type="match status" value="1"/>
</dbReference>
<dbReference type="Gene3D" id="3.40.30.20">
    <property type="match status" value="1"/>
</dbReference>
<dbReference type="InterPro" id="IPR002938">
    <property type="entry name" value="FAD-bd"/>
</dbReference>
<evidence type="ECO:0000256" key="4">
    <source>
        <dbReference type="ARBA" id="ARBA00022946"/>
    </source>
</evidence>
<evidence type="ECO:0000259" key="6">
    <source>
        <dbReference type="Pfam" id="PF01494"/>
    </source>
</evidence>
<evidence type="ECO:0000259" key="7">
    <source>
        <dbReference type="Pfam" id="PF07976"/>
    </source>
</evidence>
<dbReference type="GeneID" id="63795920"/>
<evidence type="ECO:0000313" key="8">
    <source>
        <dbReference type="EMBL" id="RAO70692.1"/>
    </source>
</evidence>
<evidence type="ECO:0000256" key="1">
    <source>
        <dbReference type="ARBA" id="ARBA00007801"/>
    </source>
</evidence>
<dbReference type="Proteomes" id="UP000249363">
    <property type="component" value="Unassembled WGS sequence"/>
</dbReference>
<dbReference type="InterPro" id="IPR038220">
    <property type="entry name" value="PHOX_C_sf"/>
</dbReference>
<feature type="domain" description="Phenol hydroxylase-like C-terminal dimerisation" evidence="7">
    <location>
        <begin position="474"/>
        <end position="650"/>
    </location>
</feature>
<evidence type="ECO:0000256" key="3">
    <source>
        <dbReference type="ARBA" id="ARBA00022827"/>
    </source>
</evidence>
<dbReference type="PANTHER" id="PTHR43004:SF15">
    <property type="entry name" value="MONOOXYGENASE, PUTATIVE (AFU_ORTHOLOGUE AFUA_6G03030)-RELATED"/>
    <property type="match status" value="1"/>
</dbReference>
<name>A0A364L4H3_TALAM</name>
<gene>
    <name evidence="8" type="ORF">BHQ10_006704</name>
</gene>
<dbReference type="SUPFAM" id="SSF52833">
    <property type="entry name" value="Thioredoxin-like"/>
    <property type="match status" value="1"/>
</dbReference>
<keyword evidence="9" id="KW-1185">Reference proteome</keyword>
<dbReference type="InterPro" id="IPR050641">
    <property type="entry name" value="RIFMO-like"/>
</dbReference>
<evidence type="ECO:0008006" key="10">
    <source>
        <dbReference type="Google" id="ProtNLM"/>
    </source>
</evidence>
<keyword evidence="4" id="KW-0809">Transit peptide</keyword>
<dbReference type="RefSeq" id="XP_040735208.1">
    <property type="nucleotide sequence ID" value="XM_040879320.1"/>
</dbReference>
<dbReference type="Gene3D" id="3.50.50.60">
    <property type="entry name" value="FAD/NAD(P)-binding domain"/>
    <property type="match status" value="1"/>
</dbReference>
<feature type="domain" description="FAD-binding" evidence="6">
    <location>
        <begin position="41"/>
        <end position="432"/>
    </location>
</feature>
<proteinExistence type="inferred from homology"/>
<sequence length="653" mass="72608">MPLFTEHASSWRDTRTLPSFAPPLPRLSPKFAPPDDGVQRYEVIIVGAGPAGLMLHLLLARYGLTDQSLLCIDPKPNTLKAGQADGIQPRTLEVFKTLGISDEIENEACQMWEFAFWNASDNPAKVIERRSCVPEVIPPARFKYEATIHQGRVERIMETDLLRYSQRGVMRKTKLIEMRIDESADPEFPVLADIEVDGVLQSVRTKHLVGADGAHSVVRKGVGLELEGQSLDYIWGVVDVVLDTNFPDIRRRCAIHSPEGSVMVIPRERIASGEYITRLYVNISEIFEPASRQAEADLKKAAKGRRSRVTLEGILSQAKKVFKPYYIRPKSDDSVDWWAAYQVGQRVCPEFIVKDSNGLPRVFIVGDACHTHSPKAGQGMNVSMMDSYNLAWKLAYQINGLTPRQGDARDPSPLLDTYHIERHTNAQQLIDFDRKFSSGFSDKVGTAESHSGISHTEFVDIFRTGCGFTSGCGVEYDENILVDRSSGGLINGEDFLSGILRSGRRLLNVKLKRFADGWHRDIQDDLASTGRFRLLSLLSNDLLDINGVSAASVNSTASLVRQYPTSLLEQITVYPNLPGELAWETIPPCVKEQSEMTFYSGYELDDVYRIYGVDPACGALVVVRPDGYVGLVAGLSDVTHIDTYLSHIITRGA</sequence>
<dbReference type="PRINTS" id="PR00420">
    <property type="entry name" value="RNGMNOXGNASE"/>
</dbReference>
<dbReference type="InterPro" id="IPR036188">
    <property type="entry name" value="FAD/NAD-bd_sf"/>
</dbReference>
<dbReference type="GO" id="GO:0071949">
    <property type="term" value="F:FAD binding"/>
    <property type="evidence" value="ECO:0007669"/>
    <property type="project" value="InterPro"/>
</dbReference>
<dbReference type="InterPro" id="IPR036249">
    <property type="entry name" value="Thioredoxin-like_sf"/>
</dbReference>
<dbReference type="PROSITE" id="PS00018">
    <property type="entry name" value="EF_HAND_1"/>
    <property type="match status" value="1"/>
</dbReference>
<dbReference type="GO" id="GO:0016709">
    <property type="term" value="F:oxidoreductase activity, acting on paired donors, with incorporation or reduction of molecular oxygen, NAD(P)H as one donor, and incorporation of one atom of oxygen"/>
    <property type="evidence" value="ECO:0007669"/>
    <property type="project" value="UniProtKB-ARBA"/>
</dbReference>
<dbReference type="SUPFAM" id="SSF51905">
    <property type="entry name" value="FAD/NAD(P)-binding domain"/>
    <property type="match status" value="1"/>
</dbReference>
<evidence type="ECO:0000256" key="5">
    <source>
        <dbReference type="ARBA" id="ARBA00023002"/>
    </source>
</evidence>